<organism evidence="2 3">
    <name type="scientific">Eschrichtius robustus</name>
    <name type="common">California gray whale</name>
    <name type="synonym">Eschrichtius gibbosus</name>
    <dbReference type="NCBI Taxonomy" id="9764"/>
    <lineage>
        <taxon>Eukaryota</taxon>
        <taxon>Metazoa</taxon>
        <taxon>Chordata</taxon>
        <taxon>Craniata</taxon>
        <taxon>Vertebrata</taxon>
        <taxon>Euteleostomi</taxon>
        <taxon>Mammalia</taxon>
        <taxon>Eutheria</taxon>
        <taxon>Laurasiatheria</taxon>
        <taxon>Artiodactyla</taxon>
        <taxon>Whippomorpha</taxon>
        <taxon>Cetacea</taxon>
        <taxon>Mysticeti</taxon>
        <taxon>Eschrichtiidae</taxon>
        <taxon>Eschrichtius</taxon>
    </lineage>
</organism>
<name>A0AB34GNK7_ESCRO</name>
<feature type="region of interest" description="Disordered" evidence="1">
    <location>
        <begin position="1"/>
        <end position="81"/>
    </location>
</feature>
<feature type="compositionally biased region" description="Pro residues" evidence="1">
    <location>
        <begin position="14"/>
        <end position="24"/>
    </location>
</feature>
<sequence length="148" mass="16063">MQLPRRTLLRVGPVPHPGITPPAAPRDHGPCRTPGSRPLPHPGITAPVVPRDHAPCRTPGSRPVPHPGITPHAASWDHGPCRTPGPRPVLWRSHPLTLGSSRPDHFTSSLRLSLLPAVHHSASSAPIVNVSLRRLLPEINEFLNRMTK</sequence>
<evidence type="ECO:0000256" key="1">
    <source>
        <dbReference type="SAM" id="MobiDB-lite"/>
    </source>
</evidence>
<protein>
    <submittedName>
        <fullName evidence="2">Uncharacterized protein</fullName>
    </submittedName>
</protein>
<dbReference type="AlphaFoldDB" id="A0AB34GNK7"/>
<proteinExistence type="predicted"/>
<evidence type="ECO:0000313" key="2">
    <source>
        <dbReference type="EMBL" id="KAJ8780250.1"/>
    </source>
</evidence>
<gene>
    <name evidence="2" type="ORF">J1605_011853</name>
</gene>
<evidence type="ECO:0000313" key="3">
    <source>
        <dbReference type="Proteomes" id="UP001159641"/>
    </source>
</evidence>
<accession>A0AB34GNK7</accession>
<reference evidence="2 3" key="1">
    <citation type="submission" date="2022-11" db="EMBL/GenBank/DDBJ databases">
        <title>Whole genome sequence of Eschrichtius robustus ER-17-0199.</title>
        <authorList>
            <person name="Bruniche-Olsen A."/>
            <person name="Black A.N."/>
            <person name="Fields C.J."/>
            <person name="Walden K."/>
            <person name="Dewoody J.A."/>
        </authorList>
    </citation>
    <scope>NUCLEOTIDE SEQUENCE [LARGE SCALE GENOMIC DNA]</scope>
    <source>
        <strain evidence="2">ER-17-0199</strain>
        <tissue evidence="2">Blubber</tissue>
    </source>
</reference>
<dbReference type="Proteomes" id="UP001159641">
    <property type="component" value="Unassembled WGS sequence"/>
</dbReference>
<dbReference type="EMBL" id="JAIQCJ010002164">
    <property type="protein sequence ID" value="KAJ8780250.1"/>
    <property type="molecule type" value="Genomic_DNA"/>
</dbReference>
<comment type="caution">
    <text evidence="2">The sequence shown here is derived from an EMBL/GenBank/DDBJ whole genome shotgun (WGS) entry which is preliminary data.</text>
</comment>
<keyword evidence="3" id="KW-1185">Reference proteome</keyword>